<comment type="caution">
    <text evidence="1">The sequence shown here is derived from an EMBL/GenBank/DDBJ whole genome shotgun (WGS) entry which is preliminary data.</text>
</comment>
<reference evidence="1 2" key="1">
    <citation type="journal article" date="2021" name="Elife">
        <title>Chloroplast acquisition without the gene transfer in kleptoplastic sea slugs, Plakobranchus ocellatus.</title>
        <authorList>
            <person name="Maeda T."/>
            <person name="Takahashi S."/>
            <person name="Yoshida T."/>
            <person name="Shimamura S."/>
            <person name="Takaki Y."/>
            <person name="Nagai Y."/>
            <person name="Toyoda A."/>
            <person name="Suzuki Y."/>
            <person name="Arimoto A."/>
            <person name="Ishii H."/>
            <person name="Satoh N."/>
            <person name="Nishiyama T."/>
            <person name="Hasebe M."/>
            <person name="Maruyama T."/>
            <person name="Minagawa J."/>
            <person name="Obokata J."/>
            <person name="Shigenobu S."/>
        </authorList>
    </citation>
    <scope>NUCLEOTIDE SEQUENCE [LARGE SCALE GENOMIC DNA]</scope>
</reference>
<evidence type="ECO:0008006" key="3">
    <source>
        <dbReference type="Google" id="ProtNLM"/>
    </source>
</evidence>
<evidence type="ECO:0000313" key="2">
    <source>
        <dbReference type="Proteomes" id="UP000762676"/>
    </source>
</evidence>
<accession>A0AAV4GHH6</accession>
<evidence type="ECO:0000313" key="1">
    <source>
        <dbReference type="EMBL" id="GFR84408.1"/>
    </source>
</evidence>
<dbReference type="AlphaFoldDB" id="A0AAV4GHH6"/>
<protein>
    <recommendedName>
        <fullName evidence="3">Peptidase S1 domain-containing protein</fullName>
    </recommendedName>
</protein>
<proteinExistence type="predicted"/>
<dbReference type="InterPro" id="IPR009003">
    <property type="entry name" value="Peptidase_S1_PA"/>
</dbReference>
<sequence length="166" mass="19165">MKSAWGVEVTRSKPDRDWCWMDCVTCDEDLGERIEKFNRRVSNKYKLTYKDLSQLSLLSSGDEDCDLALIVSHPHGQPKKITVGTVTHQDIENRRVDYNTPTCPGSSGAPVFGYARWVWLLPVHSGSVGKTSTENNHKLNDFQRWSRKLKGHKTEQEQINFGYEWY</sequence>
<keyword evidence="2" id="KW-1185">Reference proteome</keyword>
<gene>
    <name evidence="1" type="ORF">ElyMa_000670900</name>
</gene>
<name>A0AAV4GHH6_9GAST</name>
<dbReference type="EMBL" id="BMAT01001385">
    <property type="protein sequence ID" value="GFR84408.1"/>
    <property type="molecule type" value="Genomic_DNA"/>
</dbReference>
<dbReference type="SUPFAM" id="SSF50494">
    <property type="entry name" value="Trypsin-like serine proteases"/>
    <property type="match status" value="1"/>
</dbReference>
<dbReference type="Proteomes" id="UP000762676">
    <property type="component" value="Unassembled WGS sequence"/>
</dbReference>
<organism evidence="1 2">
    <name type="scientific">Elysia marginata</name>
    <dbReference type="NCBI Taxonomy" id="1093978"/>
    <lineage>
        <taxon>Eukaryota</taxon>
        <taxon>Metazoa</taxon>
        <taxon>Spiralia</taxon>
        <taxon>Lophotrochozoa</taxon>
        <taxon>Mollusca</taxon>
        <taxon>Gastropoda</taxon>
        <taxon>Heterobranchia</taxon>
        <taxon>Euthyneura</taxon>
        <taxon>Panpulmonata</taxon>
        <taxon>Sacoglossa</taxon>
        <taxon>Placobranchoidea</taxon>
        <taxon>Plakobranchidae</taxon>
        <taxon>Elysia</taxon>
    </lineage>
</organism>